<gene>
    <name evidence="5" type="ORF">HNR60_001622</name>
</gene>
<keyword evidence="1" id="KW-0805">Transcription regulation</keyword>
<keyword evidence="3" id="KW-0804">Transcription</keyword>
<dbReference type="InterPro" id="IPR016032">
    <property type="entry name" value="Sig_transdc_resp-reg_C-effctor"/>
</dbReference>
<dbReference type="PRINTS" id="PR00038">
    <property type="entry name" value="HTHLUXR"/>
</dbReference>
<dbReference type="PROSITE" id="PS50043">
    <property type="entry name" value="HTH_LUXR_2"/>
    <property type="match status" value="1"/>
</dbReference>
<dbReference type="Gene3D" id="3.30.450.80">
    <property type="entry name" value="Transcription factor LuxR-like, autoinducer-binding domain"/>
    <property type="match status" value="1"/>
</dbReference>
<dbReference type="SUPFAM" id="SSF46894">
    <property type="entry name" value="C-terminal effector domain of the bipartite response regulators"/>
    <property type="match status" value="1"/>
</dbReference>
<dbReference type="Pfam" id="PF00196">
    <property type="entry name" value="GerE"/>
    <property type="match status" value="1"/>
</dbReference>
<dbReference type="InterPro" id="IPR000792">
    <property type="entry name" value="Tscrpt_reg_LuxR_C"/>
</dbReference>
<keyword evidence="2" id="KW-0238">DNA-binding</keyword>
<dbReference type="Proteomes" id="UP000542353">
    <property type="component" value="Unassembled WGS sequence"/>
</dbReference>
<sequence>MKLCDAISVIESADCMDDLRISLHQIIQDYGFASFAFLDAARPELDVPYYTGTHPIAWEHAYRQNDFIRVDPALARARRTNTPFAWHHLDLPRQIGRRRPPENRMMDAAKEFGFTDGYVVPFHYRNRLGAIHSSSTVFFWVDSASCFQKLFAEHRHELHLIMIYWIQRAIDVVGRDRRNACAIFRPPDVELPLHLTLREREVMSWAARGKTVADTAEILGLSAETVDGFIKQALRKLNASNKTHGVAKGIALGVVDF</sequence>
<dbReference type="InterPro" id="IPR036693">
    <property type="entry name" value="TF_LuxR_autoind-bd_dom_sf"/>
</dbReference>
<dbReference type="SMART" id="SM00421">
    <property type="entry name" value="HTH_LUXR"/>
    <property type="match status" value="1"/>
</dbReference>
<evidence type="ECO:0000313" key="6">
    <source>
        <dbReference type="Proteomes" id="UP000542353"/>
    </source>
</evidence>
<dbReference type="PANTHER" id="PTHR44688">
    <property type="entry name" value="DNA-BINDING TRANSCRIPTIONAL ACTIVATOR DEVR_DOSR"/>
    <property type="match status" value="1"/>
</dbReference>
<evidence type="ECO:0000313" key="5">
    <source>
        <dbReference type="EMBL" id="MBB5046873.1"/>
    </source>
</evidence>
<dbReference type="PANTHER" id="PTHR44688:SF16">
    <property type="entry name" value="DNA-BINDING TRANSCRIPTIONAL ACTIVATOR DEVR_DOSR"/>
    <property type="match status" value="1"/>
</dbReference>
<proteinExistence type="predicted"/>
<dbReference type="Gene3D" id="1.10.10.10">
    <property type="entry name" value="Winged helix-like DNA-binding domain superfamily/Winged helix DNA-binding domain"/>
    <property type="match status" value="1"/>
</dbReference>
<accession>A0A7W7Z2X0</accession>
<dbReference type="GO" id="GO:0006355">
    <property type="term" value="P:regulation of DNA-templated transcription"/>
    <property type="evidence" value="ECO:0007669"/>
    <property type="project" value="InterPro"/>
</dbReference>
<dbReference type="RefSeq" id="WP_184256190.1">
    <property type="nucleotide sequence ID" value="NZ_JACHIH010000007.1"/>
</dbReference>
<protein>
    <submittedName>
        <fullName evidence="5">LuxR family quorum sensing-dependent transcriptional regulator</fullName>
    </submittedName>
</protein>
<dbReference type="SUPFAM" id="SSF75516">
    <property type="entry name" value="Pheromone-binding domain of LuxR-like quorum-sensing transcription factors"/>
    <property type="match status" value="1"/>
</dbReference>
<organism evidence="5 6">
    <name type="scientific">Rhodopseudomonas rhenobacensis</name>
    <dbReference type="NCBI Taxonomy" id="87461"/>
    <lineage>
        <taxon>Bacteria</taxon>
        <taxon>Pseudomonadati</taxon>
        <taxon>Pseudomonadota</taxon>
        <taxon>Alphaproteobacteria</taxon>
        <taxon>Hyphomicrobiales</taxon>
        <taxon>Nitrobacteraceae</taxon>
        <taxon>Rhodopseudomonas</taxon>
    </lineage>
</organism>
<evidence type="ECO:0000256" key="2">
    <source>
        <dbReference type="ARBA" id="ARBA00023125"/>
    </source>
</evidence>
<evidence type="ECO:0000256" key="3">
    <source>
        <dbReference type="ARBA" id="ARBA00023163"/>
    </source>
</evidence>
<reference evidence="5 6" key="1">
    <citation type="submission" date="2020-08" db="EMBL/GenBank/DDBJ databases">
        <title>Genomic Encyclopedia of Type Strains, Phase IV (KMG-IV): sequencing the most valuable type-strain genomes for metagenomic binning, comparative biology and taxonomic classification.</title>
        <authorList>
            <person name="Goeker M."/>
        </authorList>
    </citation>
    <scope>NUCLEOTIDE SEQUENCE [LARGE SCALE GENOMIC DNA]</scope>
    <source>
        <strain evidence="5 6">DSM 12706</strain>
    </source>
</reference>
<comment type="caution">
    <text evidence="5">The sequence shown here is derived from an EMBL/GenBank/DDBJ whole genome shotgun (WGS) entry which is preliminary data.</text>
</comment>
<dbReference type="InterPro" id="IPR005143">
    <property type="entry name" value="TF_LuxR_autoind-bd_dom"/>
</dbReference>
<dbReference type="Pfam" id="PF03472">
    <property type="entry name" value="Autoind_bind"/>
    <property type="match status" value="1"/>
</dbReference>
<dbReference type="InterPro" id="IPR036388">
    <property type="entry name" value="WH-like_DNA-bd_sf"/>
</dbReference>
<evidence type="ECO:0000256" key="1">
    <source>
        <dbReference type="ARBA" id="ARBA00023015"/>
    </source>
</evidence>
<name>A0A7W7Z2X0_9BRAD</name>
<keyword evidence="6" id="KW-1185">Reference proteome</keyword>
<dbReference type="CDD" id="cd06170">
    <property type="entry name" value="LuxR_C_like"/>
    <property type="match status" value="1"/>
</dbReference>
<evidence type="ECO:0000259" key="4">
    <source>
        <dbReference type="PROSITE" id="PS50043"/>
    </source>
</evidence>
<dbReference type="AlphaFoldDB" id="A0A7W7Z2X0"/>
<dbReference type="EMBL" id="JACHIH010000007">
    <property type="protein sequence ID" value="MBB5046873.1"/>
    <property type="molecule type" value="Genomic_DNA"/>
</dbReference>
<feature type="domain" description="HTH luxR-type" evidence="4">
    <location>
        <begin position="188"/>
        <end position="253"/>
    </location>
</feature>
<dbReference type="GO" id="GO:0003677">
    <property type="term" value="F:DNA binding"/>
    <property type="evidence" value="ECO:0007669"/>
    <property type="project" value="UniProtKB-KW"/>
</dbReference>